<dbReference type="OrthoDB" id="10195059at2759"/>
<dbReference type="EMBL" id="CAJNOM010000795">
    <property type="protein sequence ID" value="CAF1563557.1"/>
    <property type="molecule type" value="Genomic_DNA"/>
</dbReference>
<evidence type="ECO:0000313" key="3">
    <source>
        <dbReference type="Proteomes" id="UP000663832"/>
    </source>
</evidence>
<comment type="caution">
    <text evidence="1">The sequence shown here is derived from an EMBL/GenBank/DDBJ whole genome shotgun (WGS) entry which is preliminary data.</text>
</comment>
<reference evidence="1" key="1">
    <citation type="submission" date="2021-02" db="EMBL/GenBank/DDBJ databases">
        <authorList>
            <person name="Nowell W R."/>
        </authorList>
    </citation>
    <scope>NUCLEOTIDE SEQUENCE</scope>
</reference>
<gene>
    <name evidence="1" type="ORF">BJG266_LOCUS31162</name>
    <name evidence="2" type="ORF">QVE165_LOCUS48126</name>
</gene>
<sequence length="164" mass="19785">MDYWFEQVDYNQLTNFIKEFSSSFRCLSLDWSDIRYQKTYNFPLNPIKLKEVLEVIINLQKFHLFIYISGNTDDNDVILSKFSDPFWSDHNLSFGMDGDFFFRLPFQFDNFPNIYRAYNDIKSDTPELLISMSRLWYSVKMTCLSYESKGDFDFLKELQRKLPK</sequence>
<organism evidence="1 4">
    <name type="scientific">Adineta steineri</name>
    <dbReference type="NCBI Taxonomy" id="433720"/>
    <lineage>
        <taxon>Eukaryota</taxon>
        <taxon>Metazoa</taxon>
        <taxon>Spiralia</taxon>
        <taxon>Gnathifera</taxon>
        <taxon>Rotifera</taxon>
        <taxon>Eurotatoria</taxon>
        <taxon>Bdelloidea</taxon>
        <taxon>Adinetida</taxon>
        <taxon>Adinetidae</taxon>
        <taxon>Adineta</taxon>
    </lineage>
</organism>
<evidence type="ECO:0000313" key="2">
    <source>
        <dbReference type="EMBL" id="CAF1563557.1"/>
    </source>
</evidence>
<name>A0A815CAG6_9BILA</name>
<evidence type="ECO:0000313" key="4">
    <source>
        <dbReference type="Proteomes" id="UP000663877"/>
    </source>
</evidence>
<dbReference type="AlphaFoldDB" id="A0A815CAG6"/>
<dbReference type="Proteomes" id="UP000663832">
    <property type="component" value="Unassembled WGS sequence"/>
</dbReference>
<proteinExistence type="predicted"/>
<accession>A0A815CAG6</accession>
<dbReference type="Proteomes" id="UP000663877">
    <property type="component" value="Unassembled WGS sequence"/>
</dbReference>
<keyword evidence="3" id="KW-1185">Reference proteome</keyword>
<dbReference type="EMBL" id="CAJNOI010000443">
    <property type="protein sequence ID" value="CAF1280247.1"/>
    <property type="molecule type" value="Genomic_DNA"/>
</dbReference>
<protein>
    <submittedName>
        <fullName evidence="1">Uncharacterized protein</fullName>
    </submittedName>
</protein>
<evidence type="ECO:0000313" key="1">
    <source>
        <dbReference type="EMBL" id="CAF1280247.1"/>
    </source>
</evidence>